<dbReference type="GO" id="GO:0016020">
    <property type="term" value="C:membrane"/>
    <property type="evidence" value="ECO:0007669"/>
    <property type="project" value="UniProtKB-SubCell"/>
</dbReference>
<feature type="domain" description="ABC-2 type transporter transmembrane" evidence="7">
    <location>
        <begin position="501"/>
        <end position="698"/>
    </location>
</feature>
<dbReference type="NCBIfam" id="TIGR03062">
    <property type="entry name" value="pip_yhgE_Cterm"/>
    <property type="match status" value="1"/>
</dbReference>
<evidence type="ECO:0000256" key="6">
    <source>
        <dbReference type="SAM" id="Phobius"/>
    </source>
</evidence>
<feature type="transmembrane region" description="Helical" evidence="6">
    <location>
        <begin position="21"/>
        <end position="44"/>
    </location>
</feature>
<dbReference type="InterPro" id="IPR013525">
    <property type="entry name" value="ABC2_TM"/>
</dbReference>
<reference evidence="8" key="1">
    <citation type="journal article" date="2021" name="PeerJ">
        <title>Extensive microbial diversity within the chicken gut microbiome revealed by metagenomics and culture.</title>
        <authorList>
            <person name="Gilroy R."/>
            <person name="Ravi A."/>
            <person name="Getino M."/>
            <person name="Pursley I."/>
            <person name="Horton D.L."/>
            <person name="Alikhan N.F."/>
            <person name="Baker D."/>
            <person name="Gharbi K."/>
            <person name="Hall N."/>
            <person name="Watson M."/>
            <person name="Adriaenssens E.M."/>
            <person name="Foster-Nyarko E."/>
            <person name="Jarju S."/>
            <person name="Secka A."/>
            <person name="Antonio M."/>
            <person name="Oren A."/>
            <person name="Chaudhuri R.R."/>
            <person name="La Ragione R."/>
            <person name="Hildebrand F."/>
            <person name="Pallen M.J."/>
        </authorList>
    </citation>
    <scope>NUCLEOTIDE SEQUENCE</scope>
    <source>
        <strain evidence="8">ChiGjej1B1-18357</strain>
    </source>
</reference>
<feature type="compositionally biased region" description="Acidic residues" evidence="5">
    <location>
        <begin position="844"/>
        <end position="855"/>
    </location>
</feature>
<evidence type="ECO:0000256" key="1">
    <source>
        <dbReference type="ARBA" id="ARBA00004141"/>
    </source>
</evidence>
<feature type="transmembrane region" description="Helical" evidence="6">
    <location>
        <begin position="596"/>
        <end position="620"/>
    </location>
</feature>
<evidence type="ECO:0000256" key="5">
    <source>
        <dbReference type="SAM" id="MobiDB-lite"/>
    </source>
</evidence>
<feature type="compositionally biased region" description="Polar residues" evidence="5">
    <location>
        <begin position="866"/>
        <end position="880"/>
    </location>
</feature>
<evidence type="ECO:0000256" key="2">
    <source>
        <dbReference type="ARBA" id="ARBA00022692"/>
    </source>
</evidence>
<accession>A0A921F3Y0</accession>
<evidence type="ECO:0000313" key="8">
    <source>
        <dbReference type="EMBL" id="HJE90810.1"/>
    </source>
</evidence>
<dbReference type="EMBL" id="DYXM01000137">
    <property type="protein sequence ID" value="HJE90810.1"/>
    <property type="molecule type" value="Genomic_DNA"/>
</dbReference>
<dbReference type="Gene3D" id="3.40.1710.10">
    <property type="entry name" value="abc type-2 transporter like domain"/>
    <property type="match status" value="1"/>
</dbReference>
<comment type="subcellular location">
    <subcellularLocation>
        <location evidence="1">Membrane</location>
        <topology evidence="1">Multi-pass membrane protein</topology>
    </subcellularLocation>
</comment>
<dbReference type="InterPro" id="IPR017500">
    <property type="entry name" value="Phage_infect_YhgE_N"/>
</dbReference>
<dbReference type="PANTHER" id="PTHR43077">
    <property type="entry name" value="TRANSPORT PERMEASE YVFS-RELATED"/>
    <property type="match status" value="1"/>
</dbReference>
<dbReference type="PANTHER" id="PTHR43077:SF10">
    <property type="entry name" value="TRANSPORT PERMEASE PROTEIN"/>
    <property type="match status" value="1"/>
</dbReference>
<keyword evidence="4 6" id="KW-0472">Membrane</keyword>
<dbReference type="InterPro" id="IPR017501">
    <property type="entry name" value="Phage_infect_YhgE_C"/>
</dbReference>
<dbReference type="Proteomes" id="UP000776650">
    <property type="component" value="Unassembled WGS sequence"/>
</dbReference>
<feature type="transmembrane region" description="Helical" evidence="6">
    <location>
        <begin position="565"/>
        <end position="584"/>
    </location>
</feature>
<comment type="caution">
    <text evidence="8">The sequence shown here is derived from an EMBL/GenBank/DDBJ whole genome shotgun (WGS) entry which is preliminary data.</text>
</comment>
<name>A0A921F3Y0_9ACTN</name>
<reference evidence="8" key="2">
    <citation type="submission" date="2021-09" db="EMBL/GenBank/DDBJ databases">
        <authorList>
            <person name="Gilroy R."/>
        </authorList>
    </citation>
    <scope>NUCLEOTIDE SEQUENCE</scope>
    <source>
        <strain evidence="8">ChiGjej1B1-18357</strain>
    </source>
</reference>
<dbReference type="InterPro" id="IPR051328">
    <property type="entry name" value="T7SS_ABC-Transporter"/>
</dbReference>
<feature type="transmembrane region" description="Helical" evidence="6">
    <location>
        <begin position="521"/>
        <end position="545"/>
    </location>
</feature>
<protein>
    <submittedName>
        <fullName evidence="8">YhgE/Pip domain-containing protein</fullName>
    </submittedName>
</protein>
<sequence length="880" mass="93144">MKTSLSIVTRDALRLWQTRKVWVIVLGVMITPAFYAWVNIAAFWDPYGNTENISVAVVNEDRGAGSELTGDLDVGTQMIAQLKKNNQLGWQFMDADAAKSAVNSGDVFASVTVPPSFSADILSIFQGRYSQPTLQYEVNEKTSAIGPKITDQGATGIENQINSAFKEQVSNAITTELRNSGGELSTTLNNTGDSAADSLTETAESLRSAQAEITAAKKNVTSAGPTIDATTDALESVDKTLGDAERALRQVQNITGEVQRQTAAVSDSVNAAYFQGSSSLSDAVTSAMNAVSSVTGDLESAGSGIDDALGGASGVVDQSDRAIDQLQQLLDGGGGTTEAAAPLTDALNGLRERNATNRQLVTDLTGLKDAASDTAGTVTAAANALENATLATRDSSDDLRSSVGETLPVLNSAINELNASAGGYSSALASQQTLVRESIGLLDGTGRQLSAANGVLDSFIGDLSGIEDSLRTAQSDILLLNAASGDGALNTVSNLDSEGISQFFASPAEVVSHPVFPVSSYGSGMAALFTNLALWVGSFMLVVLFRTEVDTAGLKRASITQAYSARFLLLAIIAVGQALVVSIGNLVLDVQTVNPVVFVATCALIGLAYLSIVFALVTAFGHIGRGIAVVLAFIQIPGASGLYPIEMVPDFFRDIFPFLPFTYGIGALRETIGGFYGTHYWHDLGLLAGMAVAAFVFGTLFRRGLSHVKVLVHTQLADGGLVVHEKVELTGSKYPLPDIIHALRDRDDFREEVDRRWKPLRDHYPALLRSTILIGVVGVVILTFIARSLPEQKAILFGLVCLWILVITAFVSILEYARHSFARAQQLADLPEDELRRAVTSSGTDEEVTDTEDESSTNSEQRSPERASTNRSDDSTGGDS</sequence>
<gene>
    <name evidence="8" type="ORF">K8V11_07360</name>
</gene>
<feature type="transmembrane region" description="Helical" evidence="6">
    <location>
        <begin position="684"/>
        <end position="701"/>
    </location>
</feature>
<keyword evidence="2 6" id="KW-0812">Transmembrane</keyword>
<feature type="transmembrane region" description="Helical" evidence="6">
    <location>
        <begin position="627"/>
        <end position="645"/>
    </location>
</feature>
<dbReference type="NCBIfam" id="TIGR03061">
    <property type="entry name" value="pip_yhgE_Nterm"/>
    <property type="match status" value="1"/>
</dbReference>
<dbReference type="GO" id="GO:0140359">
    <property type="term" value="F:ABC-type transporter activity"/>
    <property type="evidence" value="ECO:0007669"/>
    <property type="project" value="InterPro"/>
</dbReference>
<feature type="transmembrane region" description="Helical" evidence="6">
    <location>
        <begin position="766"/>
        <end position="789"/>
    </location>
</feature>
<dbReference type="Pfam" id="PF12698">
    <property type="entry name" value="ABC2_membrane_3"/>
    <property type="match status" value="2"/>
</dbReference>
<evidence type="ECO:0000259" key="7">
    <source>
        <dbReference type="Pfam" id="PF12698"/>
    </source>
</evidence>
<proteinExistence type="predicted"/>
<dbReference type="RefSeq" id="WP_303912145.1">
    <property type="nucleotide sequence ID" value="NZ_DYXM01000137.1"/>
</dbReference>
<feature type="domain" description="ABC-2 type transporter transmembrane" evidence="7">
    <location>
        <begin position="27"/>
        <end position="174"/>
    </location>
</feature>
<evidence type="ECO:0000256" key="3">
    <source>
        <dbReference type="ARBA" id="ARBA00022989"/>
    </source>
</evidence>
<organism evidence="8 9">
    <name type="scientific">Dietzia timorensis</name>
    <dbReference type="NCBI Taxonomy" id="499555"/>
    <lineage>
        <taxon>Bacteria</taxon>
        <taxon>Bacillati</taxon>
        <taxon>Actinomycetota</taxon>
        <taxon>Actinomycetes</taxon>
        <taxon>Mycobacteriales</taxon>
        <taxon>Dietziaceae</taxon>
        <taxon>Dietzia</taxon>
    </lineage>
</organism>
<dbReference type="AlphaFoldDB" id="A0A921F3Y0"/>
<feature type="region of interest" description="Disordered" evidence="5">
    <location>
        <begin position="835"/>
        <end position="880"/>
    </location>
</feature>
<evidence type="ECO:0000256" key="4">
    <source>
        <dbReference type="ARBA" id="ARBA00023136"/>
    </source>
</evidence>
<keyword evidence="3 6" id="KW-1133">Transmembrane helix</keyword>
<feature type="transmembrane region" description="Helical" evidence="6">
    <location>
        <begin position="795"/>
        <end position="817"/>
    </location>
</feature>
<evidence type="ECO:0000313" key="9">
    <source>
        <dbReference type="Proteomes" id="UP000776650"/>
    </source>
</evidence>